<evidence type="ECO:0000313" key="1">
    <source>
        <dbReference type="EMBL" id="QHT98152.1"/>
    </source>
</evidence>
<name>A0A6C0IYN2_9ZZZZ</name>
<organism evidence="1">
    <name type="scientific">viral metagenome</name>
    <dbReference type="NCBI Taxonomy" id="1070528"/>
    <lineage>
        <taxon>unclassified sequences</taxon>
        <taxon>metagenomes</taxon>
        <taxon>organismal metagenomes</taxon>
    </lineage>
</organism>
<dbReference type="AlphaFoldDB" id="A0A6C0IYN2"/>
<dbReference type="EMBL" id="MN740288">
    <property type="protein sequence ID" value="QHT98152.1"/>
    <property type="molecule type" value="Genomic_DNA"/>
</dbReference>
<protein>
    <submittedName>
        <fullName evidence="1">Uncharacterized protein</fullName>
    </submittedName>
</protein>
<reference evidence="1" key="1">
    <citation type="journal article" date="2020" name="Nature">
        <title>Giant virus diversity and host interactions through global metagenomics.</title>
        <authorList>
            <person name="Schulz F."/>
            <person name="Roux S."/>
            <person name="Paez-Espino D."/>
            <person name="Jungbluth S."/>
            <person name="Walsh D.A."/>
            <person name="Denef V.J."/>
            <person name="McMahon K.D."/>
            <person name="Konstantinidis K.T."/>
            <person name="Eloe-Fadrosh E.A."/>
            <person name="Kyrpides N.C."/>
            <person name="Woyke T."/>
        </authorList>
    </citation>
    <scope>NUCLEOTIDE SEQUENCE</scope>
    <source>
        <strain evidence="1">GVMAG-M-3300025626-8</strain>
    </source>
</reference>
<dbReference type="Pfam" id="PF19064">
    <property type="entry name" value="DUF5760"/>
    <property type="match status" value="1"/>
</dbReference>
<accession>A0A6C0IYN2</accession>
<sequence length="128" mass="14506">MDDEEKHQFKQAIKNLVETHQTLKVHNAQAKEVREKLKALKAVVLGFMEATSLDVCNVSHNGKSGEISVRTSKRTKTLKKDDAISQIEKYLSEQTDVEQTDERANTLWVAIQGTRAVTEHKDVSVKKF</sequence>
<dbReference type="InterPro" id="IPR043918">
    <property type="entry name" value="DUF5760"/>
</dbReference>
<proteinExistence type="predicted"/>